<name>A0A7W8YQZ0_9SPHI</name>
<dbReference type="CDD" id="cd12967">
    <property type="entry name" value="CBM_SusE-F_like_u1"/>
    <property type="match status" value="1"/>
</dbReference>
<feature type="chain" id="PRO_5030728427" description="SusE outer membrane protein domain-containing protein" evidence="1">
    <location>
        <begin position="24"/>
        <end position="345"/>
    </location>
</feature>
<evidence type="ECO:0000313" key="3">
    <source>
        <dbReference type="EMBL" id="MBB5619890.1"/>
    </source>
</evidence>
<evidence type="ECO:0000259" key="2">
    <source>
        <dbReference type="Pfam" id="PF14292"/>
    </source>
</evidence>
<keyword evidence="1" id="KW-0732">Signal</keyword>
<reference evidence="3 4" key="1">
    <citation type="submission" date="2020-08" db="EMBL/GenBank/DDBJ databases">
        <title>Genomic Encyclopedia of Type Strains, Phase IV (KMG-V): Genome sequencing to study the core and pangenomes of soil and plant-associated prokaryotes.</title>
        <authorList>
            <person name="Whitman W."/>
        </authorList>
    </citation>
    <scope>NUCLEOTIDE SEQUENCE [LARGE SCALE GENOMIC DNA]</scope>
    <source>
        <strain evidence="3 4">MP7CTX6</strain>
    </source>
</reference>
<proteinExistence type="predicted"/>
<accession>A0A7W8YQZ0</accession>
<sequence>MKSLFIKSMVYSLFLLLFVSCKKDETKVVASTGTAPVLTSSQNNLVLTVANSAQPATVLNWTASSFGYNAGVSYTVQLDSAGKNFAKPVEIALAQVLTKTFTVVELNTILVQMGFKPDVAGKLEIRIKASIGDAYAPAYSGIIPVVVTPYQVIKLTPVLYVIGAYSNWSGATAVTIASVKDDQQYEGYINLPDANNEFKFTSAPDFNHINYGTLSPGTFIAGSGDNLKVAGAGYYLLKADTKGLTWTATKTVWAVIGDATGSWDNETPMTYDAANKVWTVTKVLSAGELKFRANGNYTINFGDNKPADGHLKYGGDNIPVAAAGNYKITLNLSVPGSYTYTIIKQ</sequence>
<dbReference type="Pfam" id="PF14292">
    <property type="entry name" value="SusE"/>
    <property type="match status" value="1"/>
</dbReference>
<dbReference type="InterPro" id="IPR025970">
    <property type="entry name" value="SusE"/>
</dbReference>
<feature type="signal peptide" evidence="1">
    <location>
        <begin position="1"/>
        <end position="23"/>
    </location>
</feature>
<dbReference type="Proteomes" id="UP000537718">
    <property type="component" value="Unassembled WGS sequence"/>
</dbReference>
<dbReference type="EMBL" id="JACHCF010000002">
    <property type="protein sequence ID" value="MBB5619890.1"/>
    <property type="molecule type" value="Genomic_DNA"/>
</dbReference>
<protein>
    <recommendedName>
        <fullName evidence="2">SusE outer membrane protein domain-containing protein</fullName>
    </recommendedName>
</protein>
<gene>
    <name evidence="3" type="ORF">HDE69_000928</name>
</gene>
<dbReference type="CDD" id="cd12956">
    <property type="entry name" value="CBM_SusE-F_like"/>
    <property type="match status" value="1"/>
</dbReference>
<dbReference type="PROSITE" id="PS51257">
    <property type="entry name" value="PROKAR_LIPOPROTEIN"/>
    <property type="match status" value="1"/>
</dbReference>
<comment type="caution">
    <text evidence="3">The sequence shown here is derived from an EMBL/GenBank/DDBJ whole genome shotgun (WGS) entry which is preliminary data.</text>
</comment>
<evidence type="ECO:0000256" key="1">
    <source>
        <dbReference type="SAM" id="SignalP"/>
    </source>
</evidence>
<dbReference type="AlphaFoldDB" id="A0A7W8YQZ0"/>
<dbReference type="RefSeq" id="WP_183865960.1">
    <property type="nucleotide sequence ID" value="NZ_JACHCF010000002.1"/>
</dbReference>
<organism evidence="3 4">
    <name type="scientific">Pedobacter cryoconitis</name>
    <dbReference type="NCBI Taxonomy" id="188932"/>
    <lineage>
        <taxon>Bacteria</taxon>
        <taxon>Pseudomonadati</taxon>
        <taxon>Bacteroidota</taxon>
        <taxon>Sphingobacteriia</taxon>
        <taxon>Sphingobacteriales</taxon>
        <taxon>Sphingobacteriaceae</taxon>
        <taxon>Pedobacter</taxon>
    </lineage>
</organism>
<dbReference type="Gene3D" id="2.60.40.3620">
    <property type="match status" value="2"/>
</dbReference>
<evidence type="ECO:0000313" key="4">
    <source>
        <dbReference type="Proteomes" id="UP000537718"/>
    </source>
</evidence>
<feature type="domain" description="SusE outer membrane protein" evidence="2">
    <location>
        <begin position="23"/>
        <end position="128"/>
    </location>
</feature>